<accession>G2Q0U2</accession>
<dbReference type="EMBL" id="CP003002">
    <property type="protein sequence ID" value="AEO53242.1"/>
    <property type="molecule type" value="Genomic_DNA"/>
</dbReference>
<name>G2Q0U2_THET4</name>
<dbReference type="OrthoDB" id="4590842at2759"/>
<evidence type="ECO:0000256" key="1">
    <source>
        <dbReference type="SAM" id="MobiDB-lite"/>
    </source>
</evidence>
<dbReference type="RefSeq" id="XP_003658487.1">
    <property type="nucleotide sequence ID" value="XM_003658439.1"/>
</dbReference>
<feature type="compositionally biased region" description="Basic residues" evidence="1">
    <location>
        <begin position="476"/>
        <end position="485"/>
    </location>
</feature>
<dbReference type="VEuPathDB" id="FungiDB:MYCTH_2294307"/>
<dbReference type="GeneID" id="11508422"/>
<dbReference type="Proteomes" id="UP000007322">
    <property type="component" value="Chromosome 1"/>
</dbReference>
<evidence type="ECO:0000313" key="2">
    <source>
        <dbReference type="EMBL" id="AEO53242.1"/>
    </source>
</evidence>
<protein>
    <submittedName>
        <fullName evidence="2">Uncharacterized protein</fullName>
    </submittedName>
</protein>
<sequence length="485" mass="53005">MAQNNSSASVTGAARMAGARHKKRAAALSASSAFQLFLEHRRRALRNSTSPEVESKIVIPDRYSTPSQSQPPSNCRPFASPLRKPKLGDATHSRALLRHLSKLAPLYRRHRNLERALNLFLLRRQLWRRTRRPFFQMDFIKRLRDIQADESSSDEDSGLVLTSASVSALRHHSPVSEQAAVVAANQPEKTKTAGEKRKRKRDTPAEGPAEDVGPENLPAAKKEEVETVPPAVGRKLAVPLPNGRGGTDGNKSTKKRALDEETAGATAEERAAKKVRIVKPVGGAKVEAENRKSAQSESSKAAGSAAAAAPRPKPVAQMEYHDQRVHDMLTDPLGFDDFVHDTTKPIPRHLARSFARYRRRQPQSPPPLVMSGAIGPAALAAKSPVTPKLKGPGNSLAKEAQKRAYQQRINERVKDMKEKKAAESESGFPAEQGKGKAVVGRQPPGGLKGGSGKHKEKRWLTAARQGGVNHGEQHRARVKKYKKPV</sequence>
<gene>
    <name evidence="2" type="ORF">MYCTH_2294307</name>
</gene>
<keyword evidence="3" id="KW-1185">Reference proteome</keyword>
<dbReference type="AlphaFoldDB" id="G2Q0U2"/>
<feature type="compositionally biased region" description="Basic and acidic residues" evidence="1">
    <location>
        <begin position="409"/>
        <end position="423"/>
    </location>
</feature>
<organism evidence="2 3">
    <name type="scientific">Thermothelomyces thermophilus (strain ATCC 42464 / BCRC 31852 / DSM 1799)</name>
    <name type="common">Sporotrichum thermophile</name>
    <dbReference type="NCBI Taxonomy" id="573729"/>
    <lineage>
        <taxon>Eukaryota</taxon>
        <taxon>Fungi</taxon>
        <taxon>Dikarya</taxon>
        <taxon>Ascomycota</taxon>
        <taxon>Pezizomycotina</taxon>
        <taxon>Sordariomycetes</taxon>
        <taxon>Sordariomycetidae</taxon>
        <taxon>Sordariales</taxon>
        <taxon>Chaetomiaceae</taxon>
        <taxon>Thermothelomyces</taxon>
    </lineage>
</organism>
<dbReference type="HOGENOM" id="CLU_563830_0_0_1"/>
<feature type="compositionally biased region" description="Polar residues" evidence="1">
    <location>
        <begin position="1"/>
        <end position="10"/>
    </location>
</feature>
<evidence type="ECO:0000313" key="3">
    <source>
        <dbReference type="Proteomes" id="UP000007322"/>
    </source>
</evidence>
<dbReference type="InParanoid" id="G2Q0U2"/>
<feature type="region of interest" description="Disordered" evidence="1">
    <location>
        <begin position="1"/>
        <end position="24"/>
    </location>
</feature>
<feature type="region of interest" description="Disordered" evidence="1">
    <location>
        <begin position="383"/>
        <end position="485"/>
    </location>
</feature>
<proteinExistence type="predicted"/>
<reference evidence="2 3" key="1">
    <citation type="journal article" date="2011" name="Nat. Biotechnol.">
        <title>Comparative genomic analysis of the thermophilic biomass-degrading fungi Myceliophthora thermophila and Thielavia terrestris.</title>
        <authorList>
            <person name="Berka R.M."/>
            <person name="Grigoriev I.V."/>
            <person name="Otillar R."/>
            <person name="Salamov A."/>
            <person name="Grimwood J."/>
            <person name="Reid I."/>
            <person name="Ishmael N."/>
            <person name="John T."/>
            <person name="Darmond C."/>
            <person name="Moisan M.-C."/>
            <person name="Henrissat B."/>
            <person name="Coutinho P.M."/>
            <person name="Lombard V."/>
            <person name="Natvig D.O."/>
            <person name="Lindquist E."/>
            <person name="Schmutz J."/>
            <person name="Lucas S."/>
            <person name="Harris P."/>
            <person name="Powlowski J."/>
            <person name="Bellemare A."/>
            <person name="Taylor D."/>
            <person name="Butler G."/>
            <person name="de Vries R.P."/>
            <person name="Allijn I.E."/>
            <person name="van den Brink J."/>
            <person name="Ushinsky S."/>
            <person name="Storms R."/>
            <person name="Powell A.J."/>
            <person name="Paulsen I.T."/>
            <person name="Elbourne L.D.H."/>
            <person name="Baker S.E."/>
            <person name="Magnuson J."/>
            <person name="LaBoissiere S."/>
            <person name="Clutterbuck A.J."/>
            <person name="Martinez D."/>
            <person name="Wogulis M."/>
            <person name="de Leon A.L."/>
            <person name="Rey M.W."/>
            <person name="Tsang A."/>
        </authorList>
    </citation>
    <scope>NUCLEOTIDE SEQUENCE [LARGE SCALE GENOMIC DNA]</scope>
    <source>
        <strain evidence="3">ATCC 42464 / BCRC 31852 / DSM 1799</strain>
    </source>
</reference>
<feature type="compositionally biased region" description="Low complexity" evidence="1">
    <location>
        <begin position="295"/>
        <end position="309"/>
    </location>
</feature>
<dbReference type="KEGG" id="mtm:MYCTH_2294307"/>
<dbReference type="OMA" id="CAITEAK"/>
<dbReference type="eggNOG" id="ENOG502RK4E">
    <property type="taxonomic scope" value="Eukaryota"/>
</dbReference>
<feature type="region of interest" description="Disordered" evidence="1">
    <location>
        <begin position="177"/>
        <end position="318"/>
    </location>
</feature>